<accession>A0A451AQJ9</accession>
<evidence type="ECO:0000313" key="2">
    <source>
        <dbReference type="EMBL" id="VFK68310.1"/>
    </source>
</evidence>
<proteinExistence type="predicted"/>
<dbReference type="EMBL" id="CAADFZ010000002">
    <property type="protein sequence ID" value="VFK58200.1"/>
    <property type="molecule type" value="Genomic_DNA"/>
</dbReference>
<name>A0A451AQJ9_9GAMM</name>
<dbReference type="EMBL" id="CAADGD010000001">
    <property type="protein sequence ID" value="VFK68310.1"/>
    <property type="molecule type" value="Genomic_DNA"/>
</dbReference>
<protein>
    <submittedName>
        <fullName evidence="2">Uncharacterized protein</fullName>
    </submittedName>
</protein>
<dbReference type="Gene3D" id="3.90.1690.10">
    <property type="entry name" value="phage-related protein like domain"/>
    <property type="match status" value="1"/>
</dbReference>
<dbReference type="InterPro" id="IPR053738">
    <property type="entry name" value="Lambda_capsid_assembly"/>
</dbReference>
<sequence length="111" mass="12306">MKNMIHPVLTTVARGYKNQFHIGSAIFPLAPVDRYTGIVVEFGDEQFRLVDSSHHGTANVPRINLGYSEGVYKIDEHVLEALVGEVEMIEASTNYGIRLGVRATNTVFPMS</sequence>
<dbReference type="AlphaFoldDB" id="A0A451AQJ9"/>
<organism evidence="2">
    <name type="scientific">Candidatus Kentrum sp. UNK</name>
    <dbReference type="NCBI Taxonomy" id="2126344"/>
    <lineage>
        <taxon>Bacteria</taxon>
        <taxon>Pseudomonadati</taxon>
        <taxon>Pseudomonadota</taxon>
        <taxon>Gammaproteobacteria</taxon>
        <taxon>Candidatus Kentrum</taxon>
    </lineage>
</organism>
<gene>
    <name evidence="1" type="ORF">BECKUNK1418G_GA0071005_100244</name>
    <name evidence="2" type="ORF">BECKUNK1418H_GA0071006_100144</name>
</gene>
<evidence type="ECO:0000313" key="1">
    <source>
        <dbReference type="EMBL" id="VFK58200.1"/>
    </source>
</evidence>
<reference evidence="2" key="1">
    <citation type="submission" date="2019-02" db="EMBL/GenBank/DDBJ databases">
        <authorList>
            <person name="Gruber-Vodicka R. H."/>
            <person name="Seah K. B. B."/>
        </authorList>
    </citation>
    <scope>NUCLEOTIDE SEQUENCE</scope>
    <source>
        <strain evidence="2">BECK_BY19</strain>
        <strain evidence="1">BECK_BY8</strain>
    </source>
</reference>